<evidence type="ECO:0000313" key="2">
    <source>
        <dbReference type="Proteomes" id="UP000249577"/>
    </source>
</evidence>
<proteinExistence type="predicted"/>
<organism evidence="1 2">
    <name type="scientific">Ancylobacter novellus</name>
    <name type="common">Thiobacillus novellus</name>
    <dbReference type="NCBI Taxonomy" id="921"/>
    <lineage>
        <taxon>Bacteria</taxon>
        <taxon>Pseudomonadati</taxon>
        <taxon>Pseudomonadota</taxon>
        <taxon>Alphaproteobacteria</taxon>
        <taxon>Hyphomicrobiales</taxon>
        <taxon>Xanthobacteraceae</taxon>
        <taxon>Ancylobacter</taxon>
    </lineage>
</organism>
<dbReference type="EMBL" id="QFPN01000001">
    <property type="protein sequence ID" value="PZQ18946.1"/>
    <property type="molecule type" value="Genomic_DNA"/>
</dbReference>
<dbReference type="AlphaFoldDB" id="A0A2W5KPF1"/>
<reference evidence="1 2" key="1">
    <citation type="submission" date="2017-08" db="EMBL/GenBank/DDBJ databases">
        <title>Infants hospitalized years apart are colonized by the same room-sourced microbial strains.</title>
        <authorList>
            <person name="Brooks B."/>
            <person name="Olm M.R."/>
            <person name="Firek B.A."/>
            <person name="Baker R."/>
            <person name="Thomas B.C."/>
            <person name="Morowitz M.J."/>
            <person name="Banfield J.F."/>
        </authorList>
    </citation>
    <scope>NUCLEOTIDE SEQUENCE [LARGE SCALE GENOMIC DNA]</scope>
    <source>
        <strain evidence="1">S2_005_003_R2_43</strain>
    </source>
</reference>
<evidence type="ECO:0000313" key="1">
    <source>
        <dbReference type="EMBL" id="PZQ18946.1"/>
    </source>
</evidence>
<sequence length="70" mass="7910">MSKDLREHLFTYDFEGGKAGFGIMAASAEEAERRVRALVTATYDGELVERVDAVRRETRKFIDDALSRKG</sequence>
<comment type="caution">
    <text evidence="1">The sequence shown here is derived from an EMBL/GenBank/DDBJ whole genome shotgun (WGS) entry which is preliminary data.</text>
</comment>
<name>A0A2W5KPF1_ANCNO</name>
<gene>
    <name evidence="1" type="ORF">DI565_00640</name>
</gene>
<dbReference type="Proteomes" id="UP000249577">
    <property type="component" value="Unassembled WGS sequence"/>
</dbReference>
<accession>A0A2W5KPF1</accession>
<protein>
    <submittedName>
        <fullName evidence="1">Uncharacterized protein</fullName>
    </submittedName>
</protein>